<evidence type="ECO:0000256" key="2">
    <source>
        <dbReference type="SAM" id="MobiDB-lite"/>
    </source>
</evidence>
<feature type="compositionally biased region" description="Low complexity" evidence="2">
    <location>
        <begin position="113"/>
        <end position="125"/>
    </location>
</feature>
<feature type="domain" description="Up-regulated during septation protein 1" evidence="3">
    <location>
        <begin position="198"/>
        <end position="311"/>
    </location>
</feature>
<dbReference type="Pfam" id="PF15456">
    <property type="entry name" value="Uds1"/>
    <property type="match status" value="1"/>
</dbReference>
<organism evidence="4 5">
    <name type="scientific">Mucor lusitanicus CBS 277.49</name>
    <dbReference type="NCBI Taxonomy" id="747725"/>
    <lineage>
        <taxon>Eukaryota</taxon>
        <taxon>Fungi</taxon>
        <taxon>Fungi incertae sedis</taxon>
        <taxon>Mucoromycota</taxon>
        <taxon>Mucoromycotina</taxon>
        <taxon>Mucoromycetes</taxon>
        <taxon>Mucorales</taxon>
        <taxon>Mucorineae</taxon>
        <taxon>Mucoraceae</taxon>
        <taxon>Mucor</taxon>
    </lineage>
</organism>
<comment type="caution">
    <text evidence="4">The sequence shown here is derived from an EMBL/GenBank/DDBJ whole genome shotgun (WGS) entry which is preliminary data.</text>
</comment>
<feature type="coiled-coil region" evidence="1">
    <location>
        <begin position="371"/>
        <end position="643"/>
    </location>
</feature>
<feature type="compositionally biased region" description="Polar residues" evidence="2">
    <location>
        <begin position="34"/>
        <end position="48"/>
    </location>
</feature>
<protein>
    <recommendedName>
        <fullName evidence="3">Up-regulated during septation protein 1 domain-containing protein</fullName>
    </recommendedName>
</protein>
<feature type="coiled-coil region" evidence="1">
    <location>
        <begin position="764"/>
        <end position="798"/>
    </location>
</feature>
<keyword evidence="1" id="KW-0175">Coiled coil</keyword>
<dbReference type="AlphaFoldDB" id="A0A162QS87"/>
<feature type="compositionally biased region" description="Low complexity" evidence="2">
    <location>
        <begin position="49"/>
        <end position="58"/>
    </location>
</feature>
<keyword evidence="5" id="KW-1185">Reference proteome</keyword>
<sequence>MLPMLPRQSSEDDRPLGLKFTRTNFFNFPKRENTSNNNKSSEISLNRATSTSSNSSSTHQSPLMMRNFDDSHRNQQQQQRNSNQSGYSHSSASPPPVLSPTLPARSPFRIRDSQQAAAAVAASAVGSRSHETNNKSNSSLDEQPTIYSSISSSSSSSVATVEDDLSQELENIWKLKSNAPQQPQKEVKVDINSEDMLMQLLISHAVIDAREYKVLSFEEYETLKQHHARLKKRVQNSMAKLELDKKIQETSHSLSNLSFNKNRESVMLLLDEAVEADKKVKILTQRLNELQSEEVETQYQILKHTAGVLCLGLQKLENTHQLTSPKISSPLKPTASPKDQLHDLHSQLDTITQTLKKMLLKYDVHAVIGPHSSANALLDQLEAQLNNYKTQSKQLESKLASAQEKSRLESMSEKKLAIQLKAAHEKSSSAEAKVSQLQQEIDKMMSKTAWLPQDDFDFADDRNGRIEQLESELSITKESQQRVEKELELGYAQVAELKATVANMELQASKIKSQAAVFQTKEQELKLEVQQYRDQVTQLRTDKEKWERTMKRKTVMQVLNNEGPAPGELEAKYEQQLEEQEQEYQAQLKEQAAFLDKTTRQCEHLQQEHDKLSATCKDLELLIREKQKTLDARDVQINQLESEIQQQRSMAKSQPKQVGGNQEALQQLQAIFSEKEAAWIEQSAAMEANFEGILKEFDRLTGTAMEFETDKMNYERRIEKLTQEVKDLESSLAHEKTKNLGHASDTPTTASLRKEFRKMITDMKADHQRTLDREAEEKRRLEKQLKDLKHEREMSRYERINKGVQTLFMA</sequence>
<accession>A0A162QS87</accession>
<feature type="compositionally biased region" description="Low complexity" evidence="2">
    <location>
        <begin position="148"/>
        <end position="157"/>
    </location>
</feature>
<gene>
    <name evidence="4" type="ORF">MUCCIDRAFT_163736</name>
</gene>
<feature type="region of interest" description="Disordered" evidence="2">
    <location>
        <begin position="28"/>
        <end position="161"/>
    </location>
</feature>
<dbReference type="InterPro" id="IPR029191">
    <property type="entry name" value="Uds1"/>
</dbReference>
<feature type="compositionally biased region" description="Polar residues" evidence="2">
    <location>
        <begin position="134"/>
        <end position="147"/>
    </location>
</feature>
<evidence type="ECO:0000313" key="4">
    <source>
        <dbReference type="EMBL" id="OAD01779.1"/>
    </source>
</evidence>
<dbReference type="Proteomes" id="UP000077051">
    <property type="component" value="Unassembled WGS sequence"/>
</dbReference>
<name>A0A162QS87_MUCCL</name>
<proteinExistence type="predicted"/>
<evidence type="ECO:0000259" key="3">
    <source>
        <dbReference type="Pfam" id="PF15456"/>
    </source>
</evidence>
<reference evidence="4 5" key="1">
    <citation type="submission" date="2015-06" db="EMBL/GenBank/DDBJ databases">
        <title>Expansion of signal transduction pathways in fungi by whole-genome duplication.</title>
        <authorList>
            <consortium name="DOE Joint Genome Institute"/>
            <person name="Corrochano L.M."/>
            <person name="Kuo A."/>
            <person name="Marcet-Houben M."/>
            <person name="Polaino S."/>
            <person name="Salamov A."/>
            <person name="Villalobos J.M."/>
            <person name="Alvarez M.I."/>
            <person name="Avalos J."/>
            <person name="Benito E.P."/>
            <person name="Benoit I."/>
            <person name="Burger G."/>
            <person name="Camino L.P."/>
            <person name="Canovas D."/>
            <person name="Cerda-Olmedo E."/>
            <person name="Cheng J.-F."/>
            <person name="Dominguez A."/>
            <person name="Elias M."/>
            <person name="Eslava A.P."/>
            <person name="Glaser F."/>
            <person name="Grimwood J."/>
            <person name="Gutierrez G."/>
            <person name="Heitman J."/>
            <person name="Henrissat B."/>
            <person name="Iturriaga E.A."/>
            <person name="Lang B.F."/>
            <person name="Lavin J.L."/>
            <person name="Lee S."/>
            <person name="Li W."/>
            <person name="Lindquist E."/>
            <person name="Lopez-Garcia S."/>
            <person name="Luque E.M."/>
            <person name="Marcos A.T."/>
            <person name="Martin J."/>
            <person name="Mccluskey K."/>
            <person name="Medina H.R."/>
            <person name="Miralles-Duran A."/>
            <person name="Miyazaki A."/>
            <person name="Munoz-Torres E."/>
            <person name="Oguiza J.A."/>
            <person name="Ohm R."/>
            <person name="Olmedo M."/>
            <person name="Orejas M."/>
            <person name="Ortiz-Castellanos L."/>
            <person name="Pisabarro A.G."/>
            <person name="Rodriguez-Romero J."/>
            <person name="Ruiz-Herrera J."/>
            <person name="Ruiz-Vazquez R."/>
            <person name="Sanz C."/>
            <person name="Schackwitz W."/>
            <person name="Schmutz J."/>
            <person name="Shahriari M."/>
            <person name="Shelest E."/>
            <person name="Silva-Franco F."/>
            <person name="Soanes D."/>
            <person name="Syed K."/>
            <person name="Tagua V.G."/>
            <person name="Talbot N.J."/>
            <person name="Thon M."/>
            <person name="De Vries R.P."/>
            <person name="Wiebenga A."/>
            <person name="Yadav J.S."/>
            <person name="Braun E.L."/>
            <person name="Baker S."/>
            <person name="Garre V."/>
            <person name="Horwitz B."/>
            <person name="Torres-Martinez S."/>
            <person name="Idnurm A."/>
            <person name="Herrera-Estrella A."/>
            <person name="Gabaldon T."/>
            <person name="Grigoriev I.V."/>
        </authorList>
    </citation>
    <scope>NUCLEOTIDE SEQUENCE [LARGE SCALE GENOMIC DNA]</scope>
    <source>
        <strain evidence="4 5">CBS 277.49</strain>
    </source>
</reference>
<feature type="compositionally biased region" description="Low complexity" evidence="2">
    <location>
        <begin position="74"/>
        <end position="85"/>
    </location>
</feature>
<dbReference type="VEuPathDB" id="FungiDB:MUCCIDRAFT_163736"/>
<evidence type="ECO:0000256" key="1">
    <source>
        <dbReference type="SAM" id="Coils"/>
    </source>
</evidence>
<feature type="coiled-coil region" evidence="1">
    <location>
        <begin position="704"/>
        <end position="738"/>
    </location>
</feature>
<dbReference type="EMBL" id="AMYB01000005">
    <property type="protein sequence ID" value="OAD01779.1"/>
    <property type="molecule type" value="Genomic_DNA"/>
</dbReference>
<evidence type="ECO:0000313" key="5">
    <source>
        <dbReference type="Proteomes" id="UP000077051"/>
    </source>
</evidence>
<dbReference type="OrthoDB" id="5569911at2759"/>